<evidence type="ECO:0000313" key="2">
    <source>
        <dbReference type="Proteomes" id="UP000606498"/>
    </source>
</evidence>
<evidence type="ECO:0000313" key="1">
    <source>
        <dbReference type="EMBL" id="GGE65570.1"/>
    </source>
</evidence>
<comment type="caution">
    <text evidence="1">The sequence shown here is derived from an EMBL/GenBank/DDBJ whole genome shotgun (WGS) entry which is preliminary data.</text>
</comment>
<protein>
    <submittedName>
        <fullName evidence="1">Uncharacterized protein</fullName>
    </submittedName>
</protein>
<dbReference type="EMBL" id="BMKO01000001">
    <property type="protein sequence ID" value="GGE65570.1"/>
    <property type="molecule type" value="Genomic_DNA"/>
</dbReference>
<dbReference type="Proteomes" id="UP000606498">
    <property type="component" value="Unassembled WGS sequence"/>
</dbReference>
<proteinExistence type="predicted"/>
<accession>A0ABQ1SX46</accession>
<name>A0ABQ1SX46_9GAMM</name>
<reference evidence="2" key="1">
    <citation type="journal article" date="2019" name="Int. J. Syst. Evol. Microbiol.">
        <title>The Global Catalogue of Microorganisms (GCM) 10K type strain sequencing project: providing services to taxonomists for standard genome sequencing and annotation.</title>
        <authorList>
            <consortium name="The Broad Institute Genomics Platform"/>
            <consortium name="The Broad Institute Genome Sequencing Center for Infectious Disease"/>
            <person name="Wu L."/>
            <person name="Ma J."/>
        </authorList>
    </citation>
    <scope>NUCLEOTIDE SEQUENCE [LARGE SCALE GENOMIC DNA]</scope>
    <source>
        <strain evidence="2">CGMCC 1.16033</strain>
    </source>
</reference>
<dbReference type="RefSeq" id="WP_157929076.1">
    <property type="nucleotide sequence ID" value="NZ_BMKO01000001.1"/>
</dbReference>
<gene>
    <name evidence="1" type="ORF">GCM10011520_02910</name>
</gene>
<organism evidence="1 2">
    <name type="scientific">Shewanella carassii</name>
    <dbReference type="NCBI Taxonomy" id="1987584"/>
    <lineage>
        <taxon>Bacteria</taxon>
        <taxon>Pseudomonadati</taxon>
        <taxon>Pseudomonadota</taxon>
        <taxon>Gammaproteobacteria</taxon>
        <taxon>Alteromonadales</taxon>
        <taxon>Shewanellaceae</taxon>
        <taxon>Shewanella</taxon>
    </lineage>
</organism>
<sequence>MDINNLLNQHAEIGKTIEAAEKANPFVAVTLAKKAAAQSHELMGEFIKAIGDLSKTKADAPFIGSGVHPRRGE</sequence>
<keyword evidence="2" id="KW-1185">Reference proteome</keyword>